<evidence type="ECO:0000256" key="2">
    <source>
        <dbReference type="SAM" id="Coils"/>
    </source>
</evidence>
<dbReference type="AlphaFoldDB" id="A0AAE3ITA5"/>
<comment type="similarity">
    <text evidence="1">In the N-terminal section; belongs to the LXG family.</text>
</comment>
<evidence type="ECO:0000256" key="1">
    <source>
        <dbReference type="ARBA" id="ARBA00034117"/>
    </source>
</evidence>
<accession>A0AAE3ITA5</accession>
<reference evidence="4" key="1">
    <citation type="submission" date="2022-10" db="EMBL/GenBank/DDBJ databases">
        <title>Description of Fervidibacillus gen. nov. in the family Fervidibacillaceae fam. nov. with two species, Fervidibacillus albus sp. nov., and Fervidibacillus halotolerans sp. nov., isolated from tidal flat sediments.</title>
        <authorList>
            <person name="Kwon K.K."/>
            <person name="Yang S.-H."/>
        </authorList>
    </citation>
    <scope>NUCLEOTIDE SEQUENCE</scope>
    <source>
        <strain evidence="4">JCM 19140</strain>
    </source>
</reference>
<dbReference type="Pfam" id="PF04740">
    <property type="entry name" value="LXG"/>
    <property type="match status" value="1"/>
</dbReference>
<dbReference type="PROSITE" id="PS51756">
    <property type="entry name" value="LXG"/>
    <property type="match status" value="1"/>
</dbReference>
<evidence type="ECO:0000313" key="5">
    <source>
        <dbReference type="Proteomes" id="UP001209318"/>
    </source>
</evidence>
<comment type="caution">
    <text evidence="4">The sequence shown here is derived from an EMBL/GenBank/DDBJ whole genome shotgun (WGS) entry which is preliminary data.</text>
</comment>
<dbReference type="RefSeq" id="WP_263072443.1">
    <property type="nucleotide sequence ID" value="NZ_JAOUSF010000002.1"/>
</dbReference>
<feature type="coiled-coil region" evidence="2">
    <location>
        <begin position="64"/>
        <end position="91"/>
    </location>
</feature>
<feature type="domain" description="LXG" evidence="3">
    <location>
        <begin position="1"/>
        <end position="235"/>
    </location>
</feature>
<evidence type="ECO:0000259" key="3">
    <source>
        <dbReference type="PROSITE" id="PS51756"/>
    </source>
</evidence>
<keyword evidence="2" id="KW-0175">Coiled coil</keyword>
<proteinExistence type="inferred from homology"/>
<organism evidence="4 5">
    <name type="scientific">Perspicuibacillus lycopersici</name>
    <dbReference type="NCBI Taxonomy" id="1325689"/>
    <lineage>
        <taxon>Bacteria</taxon>
        <taxon>Bacillati</taxon>
        <taxon>Bacillota</taxon>
        <taxon>Bacilli</taxon>
        <taxon>Bacillales</taxon>
        <taxon>Bacillaceae</taxon>
        <taxon>Perspicuibacillus</taxon>
    </lineage>
</organism>
<dbReference type="InterPro" id="IPR006829">
    <property type="entry name" value="LXG_dom"/>
</dbReference>
<dbReference type="Proteomes" id="UP001209318">
    <property type="component" value="Unassembled WGS sequence"/>
</dbReference>
<sequence>MKVLDVNNLFSSVDYTVSEIGKVQSQLTTVLKAVDGIISLEGSLDGKGGLAIRSFYTESHLPFLKFFFDLLEEYKQTLQNLKQAVSSYEPETSGYVKQDFLDGAAENGLNHAKNITDGLTDDANAVINSVSDIVSLPQLNQSELINQVQNGKRELTTTIDNLYTLDSKQTSALSSIHQDTLTMKNYISDIQSKFSTGAISIANYNGQTLQSIPAYHTILATQADATEEVEDPTGVSFNPMAAFDGPSDWVGMSTEAVAFYQLFGNVSDGFKIVKHTTPGGKLQYRVYGPETVGIGRPRNPANPRRTYKIYDADYIKNHGSNLKVNEYIRPGAGAVSALRSKAGWAGVAVETVMNAKENIDNGEPFRNIAVDAGVDVGVGAVSLAVGGAVTAAVVGTLGAPVLVGAAAGVLAGIVITSVLDGIEINGKSVSDHIKSGLRTVAGWFS</sequence>
<name>A0AAE3ITA5_9BACI</name>
<evidence type="ECO:0000313" key="4">
    <source>
        <dbReference type="EMBL" id="MCU9613233.1"/>
    </source>
</evidence>
<dbReference type="EMBL" id="JAOUSF010000002">
    <property type="protein sequence ID" value="MCU9613233.1"/>
    <property type="molecule type" value="Genomic_DNA"/>
</dbReference>
<keyword evidence="5" id="KW-1185">Reference proteome</keyword>
<gene>
    <name evidence="4" type="ORF">OEV98_06665</name>
</gene>
<protein>
    <submittedName>
        <fullName evidence="4">LXG domain-containing protein</fullName>
    </submittedName>
</protein>